<gene>
    <name evidence="1" type="ORF">AMTR_s00011p00200460</name>
</gene>
<evidence type="ECO:0000313" key="2">
    <source>
        <dbReference type="Proteomes" id="UP000017836"/>
    </source>
</evidence>
<keyword evidence="2" id="KW-1185">Reference proteome</keyword>
<evidence type="ECO:0000313" key="1">
    <source>
        <dbReference type="EMBL" id="ERM94643.1"/>
    </source>
</evidence>
<accession>W1NGM7</accession>
<dbReference type="Proteomes" id="UP000017836">
    <property type="component" value="Unassembled WGS sequence"/>
</dbReference>
<dbReference type="Gramene" id="ERM94643">
    <property type="protein sequence ID" value="ERM94643"/>
    <property type="gene ID" value="AMTR_s00011p00200460"/>
</dbReference>
<proteinExistence type="predicted"/>
<protein>
    <submittedName>
        <fullName evidence="1">Uncharacterized protein</fullName>
    </submittedName>
</protein>
<organism evidence="1 2">
    <name type="scientific">Amborella trichopoda</name>
    <dbReference type="NCBI Taxonomy" id="13333"/>
    <lineage>
        <taxon>Eukaryota</taxon>
        <taxon>Viridiplantae</taxon>
        <taxon>Streptophyta</taxon>
        <taxon>Embryophyta</taxon>
        <taxon>Tracheophyta</taxon>
        <taxon>Spermatophyta</taxon>
        <taxon>Magnoliopsida</taxon>
        <taxon>Amborellales</taxon>
        <taxon>Amborellaceae</taxon>
        <taxon>Amborella</taxon>
    </lineage>
</organism>
<dbReference type="HOGENOM" id="CLU_171338_0_0_1"/>
<dbReference type="EMBL" id="KI397507">
    <property type="protein sequence ID" value="ERM94643.1"/>
    <property type="molecule type" value="Genomic_DNA"/>
</dbReference>
<reference evidence="2" key="1">
    <citation type="journal article" date="2013" name="Science">
        <title>The Amborella genome and the evolution of flowering plants.</title>
        <authorList>
            <consortium name="Amborella Genome Project"/>
        </authorList>
    </citation>
    <scope>NUCLEOTIDE SEQUENCE [LARGE SCALE GENOMIC DNA]</scope>
</reference>
<dbReference type="AlphaFoldDB" id="W1NGM7"/>
<sequence length="79" mass="8629">MISSPKFPRHLETHLNPHLTAPILGNEGHFVNIPLPIAPQGESSCKRLITSKSMSISSEDEDDVPEVAFEAGLMKDTMS</sequence>
<name>W1NGM7_AMBTC</name>